<dbReference type="SUPFAM" id="SSF53649">
    <property type="entry name" value="Alkaline phosphatase-like"/>
    <property type="match status" value="1"/>
</dbReference>
<protein>
    <recommendedName>
        <fullName evidence="2">Sulfatase N-terminal domain-containing protein</fullName>
    </recommendedName>
</protein>
<evidence type="ECO:0000256" key="1">
    <source>
        <dbReference type="SAM" id="SignalP"/>
    </source>
</evidence>
<evidence type="ECO:0000259" key="2">
    <source>
        <dbReference type="Pfam" id="PF00884"/>
    </source>
</evidence>
<dbReference type="Pfam" id="PF00884">
    <property type="entry name" value="Sulfatase"/>
    <property type="match status" value="1"/>
</dbReference>
<feature type="domain" description="Sulfatase N-terminal" evidence="2">
    <location>
        <begin position="25"/>
        <end position="297"/>
    </location>
</feature>
<keyword evidence="4" id="KW-1185">Reference proteome</keyword>
<dbReference type="PANTHER" id="PTHR43751:SF1">
    <property type="entry name" value="SULFATASE ATSG-RELATED"/>
    <property type="match status" value="1"/>
</dbReference>
<dbReference type="EMBL" id="JABRWO010000005">
    <property type="protein sequence ID" value="MBA2115070.1"/>
    <property type="molecule type" value="Genomic_DNA"/>
</dbReference>
<proteinExistence type="predicted"/>
<organism evidence="3 4">
    <name type="scientific">Bremerella alba</name>
    <dbReference type="NCBI Taxonomy" id="980252"/>
    <lineage>
        <taxon>Bacteria</taxon>
        <taxon>Pseudomonadati</taxon>
        <taxon>Planctomycetota</taxon>
        <taxon>Planctomycetia</taxon>
        <taxon>Pirellulales</taxon>
        <taxon>Pirellulaceae</taxon>
        <taxon>Bremerella</taxon>
    </lineage>
</organism>
<dbReference type="Gene3D" id="3.40.720.10">
    <property type="entry name" value="Alkaline Phosphatase, subunit A"/>
    <property type="match status" value="1"/>
</dbReference>
<feature type="chain" id="PRO_5031549260" description="Sulfatase N-terminal domain-containing protein" evidence="1">
    <location>
        <begin position="21"/>
        <end position="472"/>
    </location>
</feature>
<dbReference type="InterPro" id="IPR052701">
    <property type="entry name" value="GAG_Ulvan_Degrading_Sulfatases"/>
</dbReference>
<sequence>MRTLLLSFVLVLLASSHLVADTTRPNILILLGDDIDRDSLGPWGGQAHTPHLDQLAKDGMRLDSVYANVAMCAPFRQELYSGRTAWRTRAMPNHSRSAGGTKSLPHYLQPLGYRVGLLGKKHIGPANAYPFDNLGDVTKKNDGNPELVKRAKAYMTEARDAGKPFCLVVASHDGHGPYTTGDPSQYDANALKLETDKIDTPAYRQALRLHLAEVTNLDALLGKLRGVLAEEKLAGNTLVLFCSEQGNAFPFAKWTCFNDGLASGVIVALPGTIPVGKSNKQLTWIADIAPTLLEATGGEASLEDFDGKSQWQNWTGGNLPIHRYAYGAFTNCNIIDNRDRIFPIRCIRDDRYTLIWSPRHEEEITSNTTLTQALAWIEADPTDGKASPAATWVRKAKRTKPEKDDQLVHRLHHRPEWALYDRTTDPEELTNLIDDPHHAKDAERLKQELQTWLSKWDDADPVVTERGFVNQN</sequence>
<keyword evidence="1" id="KW-0732">Signal</keyword>
<dbReference type="InterPro" id="IPR000917">
    <property type="entry name" value="Sulfatase_N"/>
</dbReference>
<reference evidence="3 4" key="1">
    <citation type="submission" date="2020-05" db="EMBL/GenBank/DDBJ databases">
        <title>Bremerella alba sp. nov., a novel planctomycete isolated from the surface of the macroalga Fucus spiralis.</title>
        <authorList>
            <person name="Godinho O."/>
            <person name="Botelho R."/>
            <person name="Albuquerque L."/>
            <person name="Wiegand S."/>
            <person name="Da Costa M.S."/>
            <person name="Lobo-Da-Cunha A."/>
            <person name="Jogler C."/>
            <person name="Lage O.M."/>
        </authorList>
    </citation>
    <scope>NUCLEOTIDE SEQUENCE [LARGE SCALE GENOMIC DNA]</scope>
    <source>
        <strain evidence="3 4">FF15</strain>
    </source>
</reference>
<comment type="caution">
    <text evidence="3">The sequence shown here is derived from an EMBL/GenBank/DDBJ whole genome shotgun (WGS) entry which is preliminary data.</text>
</comment>
<dbReference type="Proteomes" id="UP000551616">
    <property type="component" value="Unassembled WGS sequence"/>
</dbReference>
<gene>
    <name evidence="3" type="ORF">HOV93_22420</name>
</gene>
<dbReference type="AlphaFoldDB" id="A0A7V9A753"/>
<evidence type="ECO:0000313" key="4">
    <source>
        <dbReference type="Proteomes" id="UP000551616"/>
    </source>
</evidence>
<name>A0A7V9A753_9BACT</name>
<accession>A0A7V9A753</accession>
<dbReference type="RefSeq" id="WP_207396518.1">
    <property type="nucleotide sequence ID" value="NZ_JABRWO010000005.1"/>
</dbReference>
<evidence type="ECO:0000313" key="3">
    <source>
        <dbReference type="EMBL" id="MBA2115070.1"/>
    </source>
</evidence>
<dbReference type="PANTHER" id="PTHR43751">
    <property type="entry name" value="SULFATASE"/>
    <property type="match status" value="1"/>
</dbReference>
<dbReference type="InterPro" id="IPR017850">
    <property type="entry name" value="Alkaline_phosphatase_core_sf"/>
</dbReference>
<feature type="signal peptide" evidence="1">
    <location>
        <begin position="1"/>
        <end position="20"/>
    </location>
</feature>